<evidence type="ECO:0000313" key="4">
    <source>
        <dbReference type="Proteomes" id="UP000654075"/>
    </source>
</evidence>
<feature type="transmembrane region" description="Helical" evidence="2">
    <location>
        <begin position="512"/>
        <end position="531"/>
    </location>
</feature>
<feature type="transmembrane region" description="Helical" evidence="2">
    <location>
        <begin position="108"/>
        <end position="131"/>
    </location>
</feature>
<feature type="transmembrane region" description="Helical" evidence="2">
    <location>
        <begin position="415"/>
        <end position="438"/>
    </location>
</feature>
<evidence type="ECO:0000256" key="2">
    <source>
        <dbReference type="SAM" id="Phobius"/>
    </source>
</evidence>
<evidence type="ECO:0000313" key="3">
    <source>
        <dbReference type="EMBL" id="CAE8629630.1"/>
    </source>
</evidence>
<reference evidence="3" key="1">
    <citation type="submission" date="2021-02" db="EMBL/GenBank/DDBJ databases">
        <authorList>
            <person name="Dougan E. K."/>
            <person name="Rhodes N."/>
            <person name="Thang M."/>
            <person name="Chan C."/>
        </authorList>
    </citation>
    <scope>NUCLEOTIDE SEQUENCE</scope>
</reference>
<feature type="transmembrane region" description="Helical" evidence="2">
    <location>
        <begin position="73"/>
        <end position="102"/>
    </location>
</feature>
<gene>
    <name evidence="3" type="ORF">PGLA1383_LOCUS46059</name>
</gene>
<keyword evidence="2" id="KW-0812">Transmembrane</keyword>
<keyword evidence="2" id="KW-1133">Transmembrane helix</keyword>
<evidence type="ECO:0000256" key="1">
    <source>
        <dbReference type="SAM" id="MobiDB-lite"/>
    </source>
</evidence>
<keyword evidence="2" id="KW-0472">Membrane</keyword>
<feature type="transmembrane region" description="Helical" evidence="2">
    <location>
        <begin position="558"/>
        <end position="582"/>
    </location>
</feature>
<feature type="region of interest" description="Disordered" evidence="1">
    <location>
        <begin position="1"/>
        <end position="41"/>
    </location>
</feature>
<accession>A0A813GRB1</accession>
<name>A0A813GRB1_POLGL</name>
<feature type="transmembrane region" description="Helical" evidence="2">
    <location>
        <begin position="305"/>
        <end position="327"/>
    </location>
</feature>
<keyword evidence="4" id="KW-1185">Reference proteome</keyword>
<proteinExistence type="predicted"/>
<feature type="transmembrane region" description="Helical" evidence="2">
    <location>
        <begin position="143"/>
        <end position="161"/>
    </location>
</feature>
<protein>
    <submittedName>
        <fullName evidence="3">Uncharacterized protein</fullName>
    </submittedName>
</protein>
<feature type="compositionally biased region" description="Low complexity" evidence="1">
    <location>
        <begin position="30"/>
        <end position="41"/>
    </location>
</feature>
<dbReference type="Proteomes" id="UP000654075">
    <property type="component" value="Unassembled WGS sequence"/>
</dbReference>
<dbReference type="AlphaFoldDB" id="A0A813GRB1"/>
<dbReference type="OrthoDB" id="498037at2759"/>
<sequence length="867" mass="95716">MQARPEKVEGQQQQQQQQEQQHHHHHQQQQEHQQQRQQQHQLAWFEKMEDSPAKKLTEDAPQKAIPRRNLGPAAFLIPVSVLLPNVLLVVLFSDIVVGLHVYTVFASRTVWCIGVAFCSVSFCACVGLYVTSWESWKSGLLRVLLAVPVYSLACVGTCLLSRDWPEAPVVVILFQIPVLICCLRATYHEVEYSKFFFWVSVSLFAMAAGMLALWLVWVLSPGIGGKSNYWNSATKDLLIERAGDLYREWKVPMGDQSVQLDYFLDCQSFVKANSERLSQTSTLLLSEAQLSKRSTACSKVHRTWFLLWVNPFIAFLVNLILASFLLLSTRYRKEEGLKSVERSLKAFILVILSLLLAMWVTVSVAAASMQLTATILAFCVAAVVALCAWIFHLLRDEIATLAETSPRMKLLVGFATSDWFWAGAFISLNFFLIVALLVDALKQKVSKIRGAKTTHRFSPYVQSVIEVLQQRSATSILCKVNLLCELYFLFSIGVAKATMVFLSWLNEYLMTLEFGVVIGVFFIIAFTLSMAPPVPGIPIYICAGIVISSRAKTTAVGYGGGIGIAIAVSMALKLTGVAAQYLTGVSMGKSVKIQQMVGVDQVAIRAVEKILRSATFSFPKIAVMVGGPDWPVSVLCGILRLNLWSILMATCPIIVVLSPCVIAGALMVGPEVATMTTTSTPSSSTSMDSSAGAEAEQQIWTTLSSTALALSALVQMMSGLLALYYIQEVVIADGPELEQYRAEHEPVAALTAQEKEYVDAFRGVSEWSCLGKFKQGLIIVGTSLMVTSIAVFVFLDAKCFRPFTVTSLISENFQNGGLDNNVLNLILDPGKVFLAVFWVACCFHYLFEKLCARAAKRHLHAKVRPEP</sequence>
<feature type="transmembrane region" description="Helical" evidence="2">
    <location>
        <begin position="347"/>
        <end position="367"/>
    </location>
</feature>
<feature type="transmembrane region" description="Helical" evidence="2">
    <location>
        <begin position="830"/>
        <end position="847"/>
    </location>
</feature>
<dbReference type="OMA" id="WIFALCI"/>
<dbReference type="SUPFAM" id="SSF81995">
    <property type="entry name" value="beta-sandwich domain of Sec23/24"/>
    <property type="match status" value="1"/>
</dbReference>
<dbReference type="EMBL" id="CAJNNV010029672">
    <property type="protein sequence ID" value="CAE8629630.1"/>
    <property type="molecule type" value="Genomic_DNA"/>
</dbReference>
<feature type="transmembrane region" description="Helical" evidence="2">
    <location>
        <begin position="486"/>
        <end position="505"/>
    </location>
</feature>
<feature type="transmembrane region" description="Helical" evidence="2">
    <location>
        <begin position="195"/>
        <end position="217"/>
    </location>
</feature>
<feature type="transmembrane region" description="Helical" evidence="2">
    <location>
        <begin position="167"/>
        <end position="183"/>
    </location>
</feature>
<organism evidence="3 4">
    <name type="scientific">Polarella glacialis</name>
    <name type="common">Dinoflagellate</name>
    <dbReference type="NCBI Taxonomy" id="89957"/>
    <lineage>
        <taxon>Eukaryota</taxon>
        <taxon>Sar</taxon>
        <taxon>Alveolata</taxon>
        <taxon>Dinophyceae</taxon>
        <taxon>Suessiales</taxon>
        <taxon>Suessiaceae</taxon>
        <taxon>Polarella</taxon>
    </lineage>
</organism>
<feature type="transmembrane region" description="Helical" evidence="2">
    <location>
        <begin position="643"/>
        <end position="668"/>
    </location>
</feature>
<feature type="transmembrane region" description="Helical" evidence="2">
    <location>
        <begin position="776"/>
        <end position="795"/>
    </location>
</feature>
<feature type="transmembrane region" description="Helical" evidence="2">
    <location>
        <begin position="373"/>
        <end position="394"/>
    </location>
</feature>
<comment type="caution">
    <text evidence="3">The sequence shown here is derived from an EMBL/GenBank/DDBJ whole genome shotgun (WGS) entry which is preliminary data.</text>
</comment>